<accession>A0AAV9UV42</accession>
<feature type="region of interest" description="Disordered" evidence="1">
    <location>
        <begin position="1"/>
        <end position="33"/>
    </location>
</feature>
<gene>
    <name evidence="2" type="ORF">TWF696_007309</name>
</gene>
<sequence length="191" mass="21289">MVIKRKRSDEDAMSICSTSPPSRDSSVSPSRDSAMMVDAEAITQHHVPMGVHSRTLKRWRNARPDEQTVHEYTISKLFSAQRNPPQQTETPAVTITHASPQSQPQQRNLLSFFARSQQQPSFVFSQHTSVAQTAPSRIACAHCEGALETSFDDEEGERYACRGCSRKVCGGCSTGGEEWGMERRCLDCVLR</sequence>
<name>A0AAV9UV42_9PEZI</name>
<evidence type="ECO:0000256" key="1">
    <source>
        <dbReference type="SAM" id="MobiDB-lite"/>
    </source>
</evidence>
<proteinExistence type="predicted"/>
<comment type="caution">
    <text evidence="2">The sequence shown here is derived from an EMBL/GenBank/DDBJ whole genome shotgun (WGS) entry which is preliminary data.</text>
</comment>
<reference evidence="2 3" key="1">
    <citation type="submission" date="2019-10" db="EMBL/GenBank/DDBJ databases">
        <authorList>
            <person name="Palmer J.M."/>
        </authorList>
    </citation>
    <scope>NUCLEOTIDE SEQUENCE [LARGE SCALE GENOMIC DNA]</scope>
    <source>
        <strain evidence="2 3">TWF696</strain>
    </source>
</reference>
<organism evidence="2 3">
    <name type="scientific">Orbilia brochopaga</name>
    <dbReference type="NCBI Taxonomy" id="3140254"/>
    <lineage>
        <taxon>Eukaryota</taxon>
        <taxon>Fungi</taxon>
        <taxon>Dikarya</taxon>
        <taxon>Ascomycota</taxon>
        <taxon>Pezizomycotina</taxon>
        <taxon>Orbiliomycetes</taxon>
        <taxon>Orbiliales</taxon>
        <taxon>Orbiliaceae</taxon>
        <taxon>Orbilia</taxon>
    </lineage>
</organism>
<feature type="compositionally biased region" description="Low complexity" evidence="1">
    <location>
        <begin position="17"/>
        <end position="33"/>
    </location>
</feature>
<evidence type="ECO:0008006" key="4">
    <source>
        <dbReference type="Google" id="ProtNLM"/>
    </source>
</evidence>
<dbReference type="AlphaFoldDB" id="A0AAV9UV42"/>
<keyword evidence="3" id="KW-1185">Reference proteome</keyword>
<evidence type="ECO:0000313" key="2">
    <source>
        <dbReference type="EMBL" id="KAK6347237.1"/>
    </source>
</evidence>
<dbReference type="EMBL" id="JAVHNQ010000005">
    <property type="protein sequence ID" value="KAK6347237.1"/>
    <property type="molecule type" value="Genomic_DNA"/>
</dbReference>
<evidence type="ECO:0000313" key="3">
    <source>
        <dbReference type="Proteomes" id="UP001375240"/>
    </source>
</evidence>
<dbReference type="Proteomes" id="UP001375240">
    <property type="component" value="Unassembled WGS sequence"/>
</dbReference>
<protein>
    <recommendedName>
        <fullName evidence="4">FYVE-type domain-containing protein</fullName>
    </recommendedName>
</protein>